<keyword evidence="1" id="KW-1133">Transmembrane helix</keyword>
<keyword evidence="1" id="KW-0812">Transmembrane</keyword>
<protein>
    <submittedName>
        <fullName evidence="2">Uncharacterized protein</fullName>
    </submittedName>
</protein>
<proteinExistence type="predicted"/>
<keyword evidence="3" id="KW-1185">Reference proteome</keyword>
<dbReference type="AlphaFoldDB" id="A1ZM54"/>
<evidence type="ECO:0000256" key="1">
    <source>
        <dbReference type="SAM" id="Phobius"/>
    </source>
</evidence>
<sequence length="117" mass="13128">MNLLPLTNNPSWQGTYEHLLIGQYYQLIIAPSAHVEFEFRFPILLLIKQTITKGIDFDIAIRDFLKKYPKVKYFLAGAAALIMILTIIEDILTFGAGIADDPASFALAWALIKAATR</sequence>
<evidence type="ECO:0000313" key="3">
    <source>
        <dbReference type="Proteomes" id="UP000004095"/>
    </source>
</evidence>
<evidence type="ECO:0000313" key="2">
    <source>
        <dbReference type="EMBL" id="EAY28586.1"/>
    </source>
</evidence>
<dbReference type="EMBL" id="AAWS01000015">
    <property type="protein sequence ID" value="EAY28586.1"/>
    <property type="molecule type" value="Genomic_DNA"/>
</dbReference>
<comment type="caution">
    <text evidence="2">The sequence shown here is derived from an EMBL/GenBank/DDBJ whole genome shotgun (WGS) entry which is preliminary data.</text>
</comment>
<feature type="transmembrane region" description="Helical" evidence="1">
    <location>
        <begin position="71"/>
        <end position="88"/>
    </location>
</feature>
<keyword evidence="1" id="KW-0472">Membrane</keyword>
<gene>
    <name evidence="2" type="ORF">M23134_04433</name>
</gene>
<organism evidence="2 3">
    <name type="scientific">Microscilla marina ATCC 23134</name>
    <dbReference type="NCBI Taxonomy" id="313606"/>
    <lineage>
        <taxon>Bacteria</taxon>
        <taxon>Pseudomonadati</taxon>
        <taxon>Bacteroidota</taxon>
        <taxon>Cytophagia</taxon>
        <taxon>Cytophagales</taxon>
        <taxon>Microscillaceae</taxon>
        <taxon>Microscilla</taxon>
    </lineage>
</organism>
<dbReference type="Proteomes" id="UP000004095">
    <property type="component" value="Unassembled WGS sequence"/>
</dbReference>
<reference evidence="2 3" key="1">
    <citation type="submission" date="2007-01" db="EMBL/GenBank/DDBJ databases">
        <authorList>
            <person name="Haygood M."/>
            <person name="Podell S."/>
            <person name="Anderson C."/>
            <person name="Hopkinson B."/>
            <person name="Roe K."/>
            <person name="Barbeau K."/>
            <person name="Gaasterland T."/>
            <person name="Ferriera S."/>
            <person name="Johnson J."/>
            <person name="Kravitz S."/>
            <person name="Beeson K."/>
            <person name="Sutton G."/>
            <person name="Rogers Y.-H."/>
            <person name="Friedman R."/>
            <person name="Frazier M."/>
            <person name="Venter J.C."/>
        </authorList>
    </citation>
    <scope>NUCLEOTIDE SEQUENCE [LARGE SCALE GENOMIC DNA]</scope>
    <source>
        <strain evidence="2 3">ATCC 23134</strain>
    </source>
</reference>
<name>A1ZM54_MICM2</name>
<accession>A1ZM54</accession>